<dbReference type="EMBL" id="BQKE01000001">
    <property type="protein sequence ID" value="GJM60222.1"/>
    <property type="molecule type" value="Genomic_DNA"/>
</dbReference>
<comment type="caution">
    <text evidence="1">The sequence shown here is derived from an EMBL/GenBank/DDBJ whole genome shotgun (WGS) entry which is preliminary data.</text>
</comment>
<keyword evidence="2" id="KW-1185">Reference proteome</keyword>
<name>A0AAN5AIU3_9BACT</name>
<dbReference type="InterPro" id="IPR052927">
    <property type="entry name" value="DCC_oxidoreductase"/>
</dbReference>
<dbReference type="AlphaFoldDB" id="A0AAN5AIU3"/>
<dbReference type="PANTHER" id="PTHR33639:SF2">
    <property type="entry name" value="DUF393 DOMAIN-CONTAINING PROTEIN"/>
    <property type="match status" value="1"/>
</dbReference>
<evidence type="ECO:0000313" key="2">
    <source>
        <dbReference type="Proteomes" id="UP001310022"/>
    </source>
</evidence>
<dbReference type="Proteomes" id="UP001310022">
    <property type="component" value="Unassembled WGS sequence"/>
</dbReference>
<evidence type="ECO:0000313" key="1">
    <source>
        <dbReference type="EMBL" id="GJM60222.1"/>
    </source>
</evidence>
<dbReference type="Pfam" id="PF04134">
    <property type="entry name" value="DCC1-like"/>
    <property type="match status" value="1"/>
</dbReference>
<protein>
    <recommendedName>
        <fullName evidence="3">Thiol-disulfide oxidoreductase DCC family protein</fullName>
    </recommendedName>
</protein>
<dbReference type="PANTHER" id="PTHR33639">
    <property type="entry name" value="THIOL-DISULFIDE OXIDOREDUCTASE DCC"/>
    <property type="match status" value="1"/>
</dbReference>
<dbReference type="InterPro" id="IPR007263">
    <property type="entry name" value="DCC1-like"/>
</dbReference>
<organism evidence="1 2">
    <name type="scientific">Persicobacter diffluens</name>
    <dbReference type="NCBI Taxonomy" id="981"/>
    <lineage>
        <taxon>Bacteria</taxon>
        <taxon>Pseudomonadati</taxon>
        <taxon>Bacteroidota</taxon>
        <taxon>Cytophagia</taxon>
        <taxon>Cytophagales</taxon>
        <taxon>Persicobacteraceae</taxon>
        <taxon>Persicobacter</taxon>
    </lineage>
</organism>
<gene>
    <name evidence="1" type="primary">yuxK</name>
    <name evidence="1" type="ORF">PEDI_07740</name>
</gene>
<dbReference type="GO" id="GO:0015035">
    <property type="term" value="F:protein-disulfide reductase activity"/>
    <property type="evidence" value="ECO:0007669"/>
    <property type="project" value="InterPro"/>
</dbReference>
<sequence length="135" mass="15759">MGEDRKMIVLFDGVCNLCSWAVNFIIDHDPDKKFVFASLQSQVGQKLLKEVHHPAPTELDSVVLIQGNKWYEKSEAAVRVARHLKFPISLLSAGFFLPKFIRDFIYDFIAQNRYRWFGKQDSCRLPNPELQQRFL</sequence>
<proteinExistence type="predicted"/>
<accession>A0AAN5AIU3</accession>
<dbReference type="RefSeq" id="WP_338236047.1">
    <property type="nucleotide sequence ID" value="NZ_BQKE01000001.1"/>
</dbReference>
<reference evidence="1 2" key="1">
    <citation type="submission" date="2021-12" db="EMBL/GenBank/DDBJ databases">
        <title>Genome sequencing of bacteria with rrn-lacking chromosome and rrn-plasmid.</title>
        <authorList>
            <person name="Anda M."/>
            <person name="Iwasaki W."/>
        </authorList>
    </citation>
    <scope>NUCLEOTIDE SEQUENCE [LARGE SCALE GENOMIC DNA]</scope>
    <source>
        <strain evidence="1 2">NBRC 15940</strain>
    </source>
</reference>
<evidence type="ECO:0008006" key="3">
    <source>
        <dbReference type="Google" id="ProtNLM"/>
    </source>
</evidence>